<keyword evidence="2" id="KW-1185">Reference proteome</keyword>
<comment type="caution">
    <text evidence="1">The sequence shown here is derived from an EMBL/GenBank/DDBJ whole genome shotgun (WGS) entry which is preliminary data.</text>
</comment>
<accession>S0L148</accession>
<dbReference type="AlphaFoldDB" id="S0L148"/>
<gene>
    <name evidence="1" type="ORF">I573_01430</name>
</gene>
<evidence type="ECO:0000313" key="2">
    <source>
        <dbReference type="Proteomes" id="UP000015961"/>
    </source>
</evidence>
<evidence type="ECO:0000313" key="1">
    <source>
        <dbReference type="EMBL" id="EOT83705.1"/>
    </source>
</evidence>
<reference evidence="1 2" key="1">
    <citation type="submission" date="2013-03" db="EMBL/GenBank/DDBJ databases">
        <title>The Genome Sequence of Enterococcus sulfureus ATCC_49903 (PacBio/Illumina hybrid assembly).</title>
        <authorList>
            <consortium name="The Broad Institute Genomics Platform"/>
            <consortium name="The Broad Institute Genome Sequencing Center for Infectious Disease"/>
            <person name="Earl A."/>
            <person name="Russ C."/>
            <person name="Gilmore M."/>
            <person name="Surin D."/>
            <person name="Walker B."/>
            <person name="Young S."/>
            <person name="Zeng Q."/>
            <person name="Gargeya S."/>
            <person name="Fitzgerald M."/>
            <person name="Haas B."/>
            <person name="Abouelleil A."/>
            <person name="Allen A.W."/>
            <person name="Alvarado L."/>
            <person name="Arachchi H.M."/>
            <person name="Berlin A.M."/>
            <person name="Chapman S.B."/>
            <person name="Gainer-Dewar J."/>
            <person name="Goldberg J."/>
            <person name="Griggs A."/>
            <person name="Gujja S."/>
            <person name="Hansen M."/>
            <person name="Howarth C."/>
            <person name="Imamovic A."/>
            <person name="Ireland A."/>
            <person name="Larimer J."/>
            <person name="McCowan C."/>
            <person name="Murphy C."/>
            <person name="Pearson M."/>
            <person name="Poon T.W."/>
            <person name="Priest M."/>
            <person name="Roberts A."/>
            <person name="Saif S."/>
            <person name="Shea T."/>
            <person name="Sisk P."/>
            <person name="Sykes S."/>
            <person name="Wortman J."/>
            <person name="Nusbaum C."/>
            <person name="Birren B."/>
        </authorList>
    </citation>
    <scope>NUCLEOTIDE SEQUENCE [LARGE SCALE GENOMIC DNA]</scope>
    <source>
        <strain evidence="1 2">ATCC 49903</strain>
    </source>
</reference>
<organism evidence="1 2">
    <name type="scientific">Enterococcus sulfureus ATCC 49903</name>
    <dbReference type="NCBI Taxonomy" id="1140003"/>
    <lineage>
        <taxon>Bacteria</taxon>
        <taxon>Bacillati</taxon>
        <taxon>Bacillota</taxon>
        <taxon>Bacilli</taxon>
        <taxon>Lactobacillales</taxon>
        <taxon>Enterococcaceae</taxon>
        <taxon>Enterococcus</taxon>
    </lineage>
</organism>
<proteinExistence type="predicted"/>
<name>S0L148_9ENTE</name>
<dbReference type="PATRIC" id="fig|1140003.3.peg.1206"/>
<dbReference type="Proteomes" id="UP000015961">
    <property type="component" value="Unassembled WGS sequence"/>
</dbReference>
<sequence length="264" mass="31041">MDKQQFLALEELGGLTFNQRMTGLAAVTTYVEKIRQDPKFSQTDRNLCAYILKLSWQVDTLSAVNLQKLVDTMEQTSDRAAQECLLLLQWIETKWQIKNTLILKEWITCIQNKQKVAPYTTRLIKVLEAGHFDNRLERKLWYVCDCIQSLLSMQKSSDTLLALVYDPDYPEAIKQAYSVLLDLPYILTMRYGQRFSEYMLNDFSLTLYVTESTIKITDMDQSLATPLHTRWNHSLAHDIALYKQLVVQFDRYYHQFLQRALNHY</sequence>
<dbReference type="RefSeq" id="WP_016185702.1">
    <property type="nucleotide sequence ID" value="NZ_ASWO01000005.1"/>
</dbReference>
<dbReference type="EMBL" id="ASWO01000005">
    <property type="protein sequence ID" value="EOT83705.1"/>
    <property type="molecule type" value="Genomic_DNA"/>
</dbReference>
<protein>
    <submittedName>
        <fullName evidence="1">Uncharacterized protein</fullName>
    </submittedName>
</protein>
<dbReference type="STRING" id="1140003.OMY_01250"/>